<accession>I0HY11</accession>
<organism evidence="1 2">
    <name type="scientific">Rubrivivax gelatinosus (strain NBRC 100245 / IL144)</name>
    <dbReference type="NCBI Taxonomy" id="983917"/>
    <lineage>
        <taxon>Bacteria</taxon>
        <taxon>Pseudomonadati</taxon>
        <taxon>Pseudomonadota</taxon>
        <taxon>Betaproteobacteria</taxon>
        <taxon>Burkholderiales</taxon>
        <taxon>Sphaerotilaceae</taxon>
        <taxon>Rubrivivax</taxon>
    </lineage>
</organism>
<protein>
    <submittedName>
        <fullName evidence="1">Uncharacterized protein</fullName>
    </submittedName>
</protein>
<dbReference type="KEGG" id="rge:RGE_45630"/>
<gene>
    <name evidence="1" type="ordered locus">RGE_45630</name>
</gene>
<proteinExistence type="predicted"/>
<dbReference type="HOGENOM" id="CLU_852105_0_0_4"/>
<dbReference type="EMBL" id="AP012320">
    <property type="protein sequence ID" value="BAL97898.1"/>
    <property type="molecule type" value="Genomic_DNA"/>
</dbReference>
<evidence type="ECO:0000313" key="1">
    <source>
        <dbReference type="EMBL" id="BAL97898.1"/>
    </source>
</evidence>
<dbReference type="Proteomes" id="UP000007883">
    <property type="component" value="Chromosome"/>
</dbReference>
<dbReference type="eggNOG" id="ENOG5033IPI">
    <property type="taxonomic scope" value="Bacteria"/>
</dbReference>
<sequence length="335" mass="38454">MPKPWQQSLLSSGLPLESDLLAYLQAQGCVAKFHYSYLKEDELAIEREFSYDIDASYITRGCFMDLMVECKYRHPGTRWVFSPDQYGGFRELAPTDFLNPFDHFVPQRFKYGWQYPRVLGPVCSKGTELLADGANEKSIAQAIYQLAYAMVNKVGEAIESQVEKSLVDHHIFFHIPIIATTAEIYRIREGVRIEDIRNAKDLVDVATRERCVVLNHDIGVDLYRHNAKILTAVRRRVGDKNLKKALSSFTTDLDHLFRVLADHLTPRAIAVIEIGPNQEGMDRLFRYINDIVDPPDELLAEIEERQRKFEEMVAGMRKINRKRNTSLTKRGASDA</sequence>
<name>I0HY11_RUBGI</name>
<reference evidence="1 2" key="1">
    <citation type="journal article" date="2012" name="J. Bacteriol.">
        <title>Complete genome sequence of phototrophic betaproteobacterium Rubrivivax gelatinosus IL144.</title>
        <authorList>
            <person name="Nagashima S."/>
            <person name="Kamimura A."/>
            <person name="Shimizu T."/>
            <person name="Nakamura-isaki S."/>
            <person name="Aono E."/>
            <person name="Sakamoto K."/>
            <person name="Ichikawa N."/>
            <person name="Nakazawa H."/>
            <person name="Sekine M."/>
            <person name="Yamazaki S."/>
            <person name="Fujita N."/>
            <person name="Shimada K."/>
            <person name="Hanada S."/>
            <person name="Nagashima K.V.P."/>
        </authorList>
    </citation>
    <scope>NUCLEOTIDE SEQUENCE [LARGE SCALE GENOMIC DNA]</scope>
    <source>
        <strain evidence="2">NBRC 100245 / IL144</strain>
    </source>
</reference>
<keyword evidence="2" id="KW-1185">Reference proteome</keyword>
<dbReference type="AlphaFoldDB" id="I0HY11"/>
<dbReference type="RefSeq" id="WP_014430746.1">
    <property type="nucleotide sequence ID" value="NC_017075.1"/>
</dbReference>
<evidence type="ECO:0000313" key="2">
    <source>
        <dbReference type="Proteomes" id="UP000007883"/>
    </source>
</evidence>